<keyword evidence="7 10" id="KW-0472">Membrane</keyword>
<dbReference type="Pfam" id="PF02949">
    <property type="entry name" value="7tm_6"/>
    <property type="match status" value="1"/>
</dbReference>
<gene>
    <name evidence="11" type="ORF">ZHAS_00009775</name>
</gene>
<sequence length="391" mass="45990">MEASNKFEQYMTFIRRLCRVLGFDVFNVEWKMNYRSYFSLFLCVQYLWWMIHSAIIAEGISEPLKTLAFLGFFFQSTLKIYYTLSNHEKFQANYNKLAQSIYEGHIEGTAEQKKVILRVITVVLALVKVTVVIYGFSLVMFSLYPAYMYFWEDTKVTIFPLHVPGINIYSLYGYSVTNMLHMLVAVYGLFGALASDTAFMMFVLHIVTYVELFRVECEKFESELLTSECRDRWHSKEYKALCRLSMLAIYQFHQDIISYMDSLKVCYYQTCMVQVATSSFSIMFNLFLALTTDWYATYSFLAVSLFQLLIFCVLGNVIQVMNDRLNQVILNLPWYLLPNGEQKRFLFMLYRSQLPADIDIRGFGPLNMETFTAIMQKIYSAFMMMYSFIEE</sequence>
<feature type="transmembrane region" description="Helical" evidence="10">
    <location>
        <begin position="179"/>
        <end position="204"/>
    </location>
</feature>
<dbReference type="GO" id="GO:0005886">
    <property type="term" value="C:plasma membrane"/>
    <property type="evidence" value="ECO:0007669"/>
    <property type="project" value="UniProtKB-SubCell"/>
</dbReference>
<feature type="transmembrane region" description="Helical" evidence="10">
    <location>
        <begin position="115"/>
        <end position="144"/>
    </location>
</feature>
<evidence type="ECO:0000256" key="1">
    <source>
        <dbReference type="ARBA" id="ARBA00004651"/>
    </source>
</evidence>
<evidence type="ECO:0000256" key="10">
    <source>
        <dbReference type="SAM" id="Phobius"/>
    </source>
</evidence>
<evidence type="ECO:0000256" key="2">
    <source>
        <dbReference type="ARBA" id="ARBA00022475"/>
    </source>
</evidence>
<feature type="transmembrane region" description="Helical" evidence="10">
    <location>
        <begin position="37"/>
        <end position="57"/>
    </location>
</feature>
<dbReference type="PANTHER" id="PTHR21137">
    <property type="entry name" value="ODORANT RECEPTOR"/>
    <property type="match status" value="1"/>
</dbReference>
<organism evidence="11">
    <name type="scientific">Anopheles sinensis</name>
    <name type="common">Mosquito</name>
    <dbReference type="NCBI Taxonomy" id="74873"/>
    <lineage>
        <taxon>Eukaryota</taxon>
        <taxon>Metazoa</taxon>
        <taxon>Ecdysozoa</taxon>
        <taxon>Arthropoda</taxon>
        <taxon>Hexapoda</taxon>
        <taxon>Insecta</taxon>
        <taxon>Pterygota</taxon>
        <taxon>Neoptera</taxon>
        <taxon>Endopterygota</taxon>
        <taxon>Diptera</taxon>
        <taxon>Nematocera</taxon>
        <taxon>Culicoidea</taxon>
        <taxon>Culicidae</taxon>
        <taxon>Anophelinae</taxon>
        <taxon>Anopheles</taxon>
    </lineage>
</organism>
<accession>A0A084VVX0</accession>
<comment type="subcellular location">
    <subcellularLocation>
        <location evidence="1">Cell membrane</location>
        <topology evidence="1">Multi-pass membrane protein</topology>
    </subcellularLocation>
</comment>
<dbReference type="EMBL" id="ATLV01017329">
    <property type="status" value="NOT_ANNOTATED_CDS"/>
    <property type="molecule type" value="Genomic_DNA"/>
</dbReference>
<keyword evidence="8 11" id="KW-0675">Receptor</keyword>
<dbReference type="EMBL" id="KE525161">
    <property type="protein sequence ID" value="KFB42114.1"/>
    <property type="molecule type" value="Genomic_DNA"/>
</dbReference>
<keyword evidence="5" id="KW-0552">Olfaction</keyword>
<dbReference type="VEuPathDB" id="VectorBase:ASIS002211"/>
<dbReference type="AlphaFoldDB" id="A0A084VVX0"/>
<dbReference type="GO" id="GO:0007165">
    <property type="term" value="P:signal transduction"/>
    <property type="evidence" value="ECO:0007669"/>
    <property type="project" value="UniProtKB-KW"/>
</dbReference>
<keyword evidence="4 10" id="KW-0812">Transmembrane</keyword>
<reference evidence="11 13" key="1">
    <citation type="journal article" date="2014" name="BMC Genomics">
        <title>Genome sequence of Anopheles sinensis provides insight into genetics basis of mosquito competence for malaria parasites.</title>
        <authorList>
            <person name="Zhou D."/>
            <person name="Zhang D."/>
            <person name="Ding G."/>
            <person name="Shi L."/>
            <person name="Hou Q."/>
            <person name="Ye Y."/>
            <person name="Xu Y."/>
            <person name="Zhou H."/>
            <person name="Xiong C."/>
            <person name="Li S."/>
            <person name="Yu J."/>
            <person name="Hong S."/>
            <person name="Yu X."/>
            <person name="Zou P."/>
            <person name="Chen C."/>
            <person name="Chang X."/>
            <person name="Wang W."/>
            <person name="Lv Y."/>
            <person name="Sun Y."/>
            <person name="Ma L."/>
            <person name="Shen B."/>
            <person name="Zhu C."/>
        </authorList>
    </citation>
    <scope>NUCLEOTIDE SEQUENCE [LARGE SCALE GENOMIC DNA]</scope>
</reference>
<evidence type="ECO:0000313" key="11">
    <source>
        <dbReference type="EMBL" id="KFB42114.1"/>
    </source>
</evidence>
<dbReference type="OrthoDB" id="7964808at2759"/>
<keyword evidence="13" id="KW-1185">Reference proteome</keyword>
<evidence type="ECO:0000313" key="12">
    <source>
        <dbReference type="EnsemblMetazoa" id="ASIC009775-PA"/>
    </source>
</evidence>
<dbReference type="GO" id="GO:0005549">
    <property type="term" value="F:odorant binding"/>
    <property type="evidence" value="ECO:0007669"/>
    <property type="project" value="InterPro"/>
</dbReference>
<feature type="transmembrane region" description="Helical" evidence="10">
    <location>
        <begin position="295"/>
        <end position="318"/>
    </location>
</feature>
<evidence type="ECO:0000256" key="5">
    <source>
        <dbReference type="ARBA" id="ARBA00022725"/>
    </source>
</evidence>
<dbReference type="STRING" id="74873.A0A084VVX0"/>
<evidence type="ECO:0000256" key="4">
    <source>
        <dbReference type="ARBA" id="ARBA00022692"/>
    </source>
</evidence>
<evidence type="ECO:0000256" key="9">
    <source>
        <dbReference type="ARBA" id="ARBA00023224"/>
    </source>
</evidence>
<feature type="transmembrane region" description="Helical" evidence="10">
    <location>
        <begin position="63"/>
        <end position="82"/>
    </location>
</feature>
<evidence type="ECO:0000256" key="3">
    <source>
        <dbReference type="ARBA" id="ARBA00022606"/>
    </source>
</evidence>
<keyword evidence="2" id="KW-1003">Cell membrane</keyword>
<proteinExistence type="predicted"/>
<dbReference type="OMA" id="ALTTDWY"/>
<protein>
    <submittedName>
        <fullName evidence="11 12">G-protein coupled odorant receptor 66</fullName>
    </submittedName>
</protein>
<keyword evidence="6 10" id="KW-1133">Transmembrane helix</keyword>
<dbReference type="VEuPathDB" id="VectorBase:ASIC009775"/>
<dbReference type="Proteomes" id="UP000030765">
    <property type="component" value="Unassembled WGS sequence"/>
</dbReference>
<evidence type="ECO:0000256" key="8">
    <source>
        <dbReference type="ARBA" id="ARBA00023170"/>
    </source>
</evidence>
<reference evidence="12" key="2">
    <citation type="submission" date="2020-05" db="UniProtKB">
        <authorList>
            <consortium name="EnsemblMetazoa"/>
        </authorList>
    </citation>
    <scope>IDENTIFICATION</scope>
</reference>
<evidence type="ECO:0000256" key="7">
    <source>
        <dbReference type="ARBA" id="ARBA00023136"/>
    </source>
</evidence>
<dbReference type="InterPro" id="IPR004117">
    <property type="entry name" value="7tm6_olfct_rcpt"/>
</dbReference>
<keyword evidence="3" id="KW-0716">Sensory transduction</keyword>
<dbReference type="GO" id="GO:0004984">
    <property type="term" value="F:olfactory receptor activity"/>
    <property type="evidence" value="ECO:0007669"/>
    <property type="project" value="InterPro"/>
</dbReference>
<evidence type="ECO:0000256" key="6">
    <source>
        <dbReference type="ARBA" id="ARBA00022989"/>
    </source>
</evidence>
<name>A0A084VVX0_ANOSI</name>
<keyword evidence="9" id="KW-0807">Transducer</keyword>
<dbReference type="EnsemblMetazoa" id="ASIC009775-RA">
    <property type="protein sequence ID" value="ASIC009775-PA"/>
    <property type="gene ID" value="ASIC009775"/>
</dbReference>
<evidence type="ECO:0000313" key="13">
    <source>
        <dbReference type="Proteomes" id="UP000030765"/>
    </source>
</evidence>
<dbReference type="PANTHER" id="PTHR21137:SF35">
    <property type="entry name" value="ODORANT RECEPTOR 19A-RELATED"/>
    <property type="match status" value="1"/>
</dbReference>